<gene>
    <name evidence="2" type="ORF">QQZ08_011512</name>
</gene>
<evidence type="ECO:0000256" key="1">
    <source>
        <dbReference type="SAM" id="MobiDB-lite"/>
    </source>
</evidence>
<keyword evidence="3" id="KW-1185">Reference proteome</keyword>
<sequence length="95" mass="9704">MPSGKKSWFARHCAPPPPINNTSACPCASCYNVGAGSHHGSSSPYAYTYSYAPSTSSPMDPHAASLRSASSSDGASISSASTAATTTTHIEHAKQ</sequence>
<protein>
    <submittedName>
        <fullName evidence="2">Uncharacterized protein</fullName>
    </submittedName>
</protein>
<name>A0ABR1HA58_9HYPO</name>
<reference evidence="2 3" key="1">
    <citation type="journal article" date="2025" name="Microbiol. Resour. Announc.">
        <title>Draft genome sequences for Neonectria magnoliae and Neonectria punicea, canker pathogens of Liriodendron tulipifera and Acer saccharum in West Virginia.</title>
        <authorList>
            <person name="Petronek H.M."/>
            <person name="Kasson M.T."/>
            <person name="Metheny A.M."/>
            <person name="Stauder C.M."/>
            <person name="Lovett B."/>
            <person name="Lynch S.C."/>
            <person name="Garnas J.R."/>
            <person name="Kasson L.R."/>
            <person name="Stajich J.E."/>
        </authorList>
    </citation>
    <scope>NUCLEOTIDE SEQUENCE [LARGE SCALE GENOMIC DNA]</scope>
    <source>
        <strain evidence="2 3">NRRL 64651</strain>
    </source>
</reference>
<organism evidence="2 3">
    <name type="scientific">Neonectria magnoliae</name>
    <dbReference type="NCBI Taxonomy" id="2732573"/>
    <lineage>
        <taxon>Eukaryota</taxon>
        <taxon>Fungi</taxon>
        <taxon>Dikarya</taxon>
        <taxon>Ascomycota</taxon>
        <taxon>Pezizomycotina</taxon>
        <taxon>Sordariomycetes</taxon>
        <taxon>Hypocreomycetidae</taxon>
        <taxon>Hypocreales</taxon>
        <taxon>Nectriaceae</taxon>
        <taxon>Neonectria</taxon>
    </lineage>
</organism>
<dbReference type="EMBL" id="JAZAVK010000179">
    <property type="protein sequence ID" value="KAK7417767.1"/>
    <property type="molecule type" value="Genomic_DNA"/>
</dbReference>
<accession>A0ABR1HA58</accession>
<dbReference type="Proteomes" id="UP001498421">
    <property type="component" value="Unassembled WGS sequence"/>
</dbReference>
<evidence type="ECO:0000313" key="3">
    <source>
        <dbReference type="Proteomes" id="UP001498421"/>
    </source>
</evidence>
<evidence type="ECO:0000313" key="2">
    <source>
        <dbReference type="EMBL" id="KAK7417767.1"/>
    </source>
</evidence>
<feature type="region of interest" description="Disordered" evidence="1">
    <location>
        <begin position="54"/>
        <end position="95"/>
    </location>
</feature>
<feature type="compositionally biased region" description="Low complexity" evidence="1">
    <location>
        <begin position="54"/>
        <end position="88"/>
    </location>
</feature>
<proteinExistence type="predicted"/>
<comment type="caution">
    <text evidence="2">The sequence shown here is derived from an EMBL/GenBank/DDBJ whole genome shotgun (WGS) entry which is preliminary data.</text>
</comment>